<feature type="domain" description="Retrovirus-related Pol polyprotein from transposon TNT 1-94-like beta-barrel" evidence="5">
    <location>
        <begin position="365"/>
        <end position="439"/>
    </location>
</feature>
<dbReference type="Pfam" id="PF14244">
    <property type="entry name" value="Retrotran_gag_3"/>
    <property type="match status" value="1"/>
</dbReference>
<name>A0A2I0LF58_PUNGR</name>
<dbReference type="PANTHER" id="PTHR37610">
    <property type="entry name" value="CCHC-TYPE DOMAIN-CONTAINING PROTEIN"/>
    <property type="match status" value="1"/>
</dbReference>
<feature type="domain" description="Retrotransposon Copia-like N-terminal" evidence="4">
    <location>
        <begin position="26"/>
        <end position="71"/>
    </location>
</feature>
<keyword evidence="7" id="KW-1185">Reference proteome</keyword>
<protein>
    <recommendedName>
        <fullName evidence="8">Reverse transcriptase Ty1/copia-type domain-containing protein</fullName>
    </recommendedName>
</protein>
<feature type="compositionally biased region" description="Basic and acidic residues" evidence="2">
    <location>
        <begin position="614"/>
        <end position="627"/>
    </location>
</feature>
<dbReference type="GO" id="GO:0004190">
    <property type="term" value="F:aspartic-type endopeptidase activity"/>
    <property type="evidence" value="ECO:0007669"/>
    <property type="project" value="UniProtKB-KW"/>
</dbReference>
<dbReference type="PANTHER" id="PTHR37610:SF97">
    <property type="entry name" value="RETROTRANSPOSON GAG DOMAIN-CONTAINING PROTEIN"/>
    <property type="match status" value="1"/>
</dbReference>
<dbReference type="EMBL" id="PGOL01000010">
    <property type="protein sequence ID" value="PKI79314.1"/>
    <property type="molecule type" value="Genomic_DNA"/>
</dbReference>
<dbReference type="InterPro" id="IPR054722">
    <property type="entry name" value="PolX-like_BBD"/>
</dbReference>
<evidence type="ECO:0000259" key="3">
    <source>
        <dbReference type="Pfam" id="PF07727"/>
    </source>
</evidence>
<dbReference type="Pfam" id="PF07727">
    <property type="entry name" value="RVT_2"/>
    <property type="match status" value="1"/>
</dbReference>
<dbReference type="AlphaFoldDB" id="A0A2I0LF58"/>
<evidence type="ECO:0000259" key="5">
    <source>
        <dbReference type="Pfam" id="PF22936"/>
    </source>
</evidence>
<feature type="domain" description="Reverse transcriptase Ty1/copia-type" evidence="3">
    <location>
        <begin position="825"/>
        <end position="1031"/>
    </location>
</feature>
<dbReference type="InterPro" id="IPR029472">
    <property type="entry name" value="Copia-like_N"/>
</dbReference>
<sequence length="1031" mass="115459">MTRKEDRAEDSGKGMQASATFKISTSDSTGVQITSCLLNGENYLTWSRAMKVALTAKGKLGFVEGKVPKPPAEDPNLENWEMCNSLVLAWIFNGLEKELQPSAAYATEAKTLWDDLKERYSQGNEMRIYQLKSDISLYKQGGKTVQRYYSGIKTLWDELENYIESLGCSCNAAARYVAQREKEKIYQFLMGLDDEFRSVRSDILRIEPLPTLSRVYQMISEEEKQHAVVRSRDAARTPDGGSELGAFAARTLSKNRQGQRWTSEGRPICDHWQWSGGRLTAANATHELATPGGVGLNSSGHSKGYPGHPANVAHEGRATSIGGSSSLGLSNAQFVTLLSMIATHEGRDEPLVGNDNFIFVKEGDWIIDTGASKHMTSCENNLSNLRLIDDELSIYIPNGNSIRATSVGNVRLGDSFILQDVLFVLEFNCNLISVGQLSREMDCLVTFLPDLCLIQDRVSKRTVGLGELQRGVYYLRWVASSALACQALGVGSGDIWHKRLGHPSSGITIKEIDFDSSFLKNKNCDASLPTRFWGESVATTAHLINIMPTQVLKGKSPYEVLFQRKLNYSNLRFCESEFPYEKIGRLKMNAGNPLFFQTWAETNVDGEGELNENWDNREGNRDGEERGQLNTLGSTAEGEGRALDGLTEQRGESPQSRGPSGLAERATQDALSSPHQSGSSGLNLSSPIPVQRLQPEGQYDLGWQAENTQGGTAEQARNQENVISRRSGREIVAPKHLRDFVDHKNKEFVTHIATHYPPYSPIPPKSSGTPYPIEAYLARTNSPNFDLFYMAAIDSDTEPKTYREAVRDPRWRTAMAEEIRALELNETWTLETLPYGKRPIDCKWVYKIKRRADGSIERYKARLVAKGFTQVEGIDFHETFAPVAKLVTVRCLLTVAVARGWEMHQMDVQNAFLHGNLDEEVYMRLPPGFFSRRKEVVCRLRKSLYGLRQASRNWYSKFADALRGYGFHQSDADHSLFIYSRGEVFLGVLVYVDDLIVVGNSSAHCASFKKYLHQCFRIKDLGPLKYFLGIE</sequence>
<accession>A0A2I0LF58</accession>
<keyword evidence="1" id="KW-0645">Protease</keyword>
<organism evidence="6 7">
    <name type="scientific">Punica granatum</name>
    <name type="common">Pomegranate</name>
    <dbReference type="NCBI Taxonomy" id="22663"/>
    <lineage>
        <taxon>Eukaryota</taxon>
        <taxon>Viridiplantae</taxon>
        <taxon>Streptophyta</taxon>
        <taxon>Embryophyta</taxon>
        <taxon>Tracheophyta</taxon>
        <taxon>Spermatophyta</taxon>
        <taxon>Magnoliopsida</taxon>
        <taxon>eudicotyledons</taxon>
        <taxon>Gunneridae</taxon>
        <taxon>Pentapetalae</taxon>
        <taxon>rosids</taxon>
        <taxon>malvids</taxon>
        <taxon>Myrtales</taxon>
        <taxon>Lythraceae</taxon>
        <taxon>Punica</taxon>
    </lineage>
</organism>
<keyword evidence="1" id="KW-0064">Aspartyl protease</keyword>
<reference evidence="6 7" key="1">
    <citation type="submission" date="2017-11" db="EMBL/GenBank/DDBJ databases">
        <title>De-novo sequencing of pomegranate (Punica granatum L.) genome.</title>
        <authorList>
            <person name="Akparov Z."/>
            <person name="Amiraslanov A."/>
            <person name="Hajiyeva S."/>
            <person name="Abbasov M."/>
            <person name="Kaur K."/>
            <person name="Hamwieh A."/>
            <person name="Solovyev V."/>
            <person name="Salamov A."/>
            <person name="Braich B."/>
            <person name="Kosarev P."/>
            <person name="Mahmoud A."/>
            <person name="Hajiyev E."/>
            <person name="Babayeva S."/>
            <person name="Izzatullayeva V."/>
            <person name="Mammadov A."/>
            <person name="Mammadov A."/>
            <person name="Sharifova S."/>
            <person name="Ojaghi J."/>
            <person name="Eynullazada K."/>
            <person name="Bayramov B."/>
            <person name="Abdulazimova A."/>
            <person name="Shahmuradov I."/>
        </authorList>
    </citation>
    <scope>NUCLEOTIDE SEQUENCE [LARGE SCALE GENOMIC DNA]</scope>
    <source>
        <strain evidence="7">cv. AG2017</strain>
        <tissue evidence="6">Leaf</tissue>
    </source>
</reference>
<evidence type="ECO:0000313" key="6">
    <source>
        <dbReference type="EMBL" id="PKI79314.1"/>
    </source>
</evidence>
<feature type="non-terminal residue" evidence="6">
    <location>
        <position position="1031"/>
    </location>
</feature>
<evidence type="ECO:0000256" key="1">
    <source>
        <dbReference type="ARBA" id="ARBA00022750"/>
    </source>
</evidence>
<keyword evidence="1" id="KW-0378">Hydrolase</keyword>
<gene>
    <name evidence="6" type="ORF">CRG98_000259</name>
</gene>
<dbReference type="Proteomes" id="UP000233551">
    <property type="component" value="Unassembled WGS sequence"/>
</dbReference>
<feature type="compositionally biased region" description="Polar residues" evidence="2">
    <location>
        <begin position="669"/>
        <end position="688"/>
    </location>
</feature>
<evidence type="ECO:0008006" key="8">
    <source>
        <dbReference type="Google" id="ProtNLM"/>
    </source>
</evidence>
<evidence type="ECO:0000313" key="7">
    <source>
        <dbReference type="Proteomes" id="UP000233551"/>
    </source>
</evidence>
<dbReference type="STRING" id="22663.A0A2I0LF58"/>
<dbReference type="SUPFAM" id="SSF56672">
    <property type="entry name" value="DNA/RNA polymerases"/>
    <property type="match status" value="1"/>
</dbReference>
<evidence type="ECO:0000259" key="4">
    <source>
        <dbReference type="Pfam" id="PF14244"/>
    </source>
</evidence>
<dbReference type="Pfam" id="PF22936">
    <property type="entry name" value="Pol_BBD"/>
    <property type="match status" value="1"/>
</dbReference>
<dbReference type="InterPro" id="IPR013103">
    <property type="entry name" value="RVT_2"/>
</dbReference>
<dbReference type="InterPro" id="IPR043502">
    <property type="entry name" value="DNA/RNA_pol_sf"/>
</dbReference>
<feature type="compositionally biased region" description="Basic and acidic residues" evidence="2">
    <location>
        <begin position="638"/>
        <end position="651"/>
    </location>
</feature>
<feature type="region of interest" description="Disordered" evidence="2">
    <location>
        <begin position="606"/>
        <end position="689"/>
    </location>
</feature>
<comment type="caution">
    <text evidence="6">The sequence shown here is derived from an EMBL/GenBank/DDBJ whole genome shotgun (WGS) entry which is preliminary data.</text>
</comment>
<proteinExistence type="predicted"/>
<evidence type="ECO:0000256" key="2">
    <source>
        <dbReference type="SAM" id="MobiDB-lite"/>
    </source>
</evidence>